<dbReference type="PROSITE" id="PS50943">
    <property type="entry name" value="HTH_CROC1"/>
    <property type="match status" value="1"/>
</dbReference>
<dbReference type="RefSeq" id="WP_008617769.1">
    <property type="nucleotide sequence ID" value="NZ_AONQ01000028.1"/>
</dbReference>
<reference evidence="2 3" key="1">
    <citation type="journal article" date="2014" name="Genome Announc.">
        <title>Draft Genome Sequence of Magnetospirillum sp. Strain SO-1, a Freshwater Magnetotactic Bacterium Isolated from the Ol'khovka River, Russia.</title>
        <authorList>
            <person name="Grouzdev D.S."/>
            <person name="Dziuba M.V."/>
            <person name="Sukhacheva M.S."/>
            <person name="Mardanov A.V."/>
            <person name="Beletskiy A.V."/>
            <person name="Kuznetsov B.B."/>
            <person name="Skryabin K.G."/>
        </authorList>
    </citation>
    <scope>NUCLEOTIDE SEQUENCE [LARGE SCALE GENOMIC DNA]</scope>
    <source>
        <strain evidence="2 3">SO-1</strain>
    </source>
</reference>
<dbReference type="AlphaFoldDB" id="M3AB68"/>
<dbReference type="eggNOG" id="ENOG502ZW1R">
    <property type="taxonomic scope" value="Bacteria"/>
</dbReference>
<dbReference type="SUPFAM" id="SSF47413">
    <property type="entry name" value="lambda repressor-like DNA-binding domains"/>
    <property type="match status" value="1"/>
</dbReference>
<comment type="caution">
    <text evidence="2">The sequence shown here is derived from an EMBL/GenBank/DDBJ whole genome shotgun (WGS) entry which is preliminary data.</text>
</comment>
<organism evidence="2 3">
    <name type="scientific">Paramagnetospirillum caucaseum</name>
    <dbReference type="NCBI Taxonomy" id="1244869"/>
    <lineage>
        <taxon>Bacteria</taxon>
        <taxon>Pseudomonadati</taxon>
        <taxon>Pseudomonadota</taxon>
        <taxon>Alphaproteobacteria</taxon>
        <taxon>Rhodospirillales</taxon>
        <taxon>Magnetospirillaceae</taxon>
        <taxon>Paramagnetospirillum</taxon>
    </lineage>
</organism>
<feature type="domain" description="HTH cro/C1-type" evidence="1">
    <location>
        <begin position="23"/>
        <end position="65"/>
    </location>
</feature>
<evidence type="ECO:0000259" key="1">
    <source>
        <dbReference type="PROSITE" id="PS50943"/>
    </source>
</evidence>
<accession>M3AB68</accession>
<sequence length="147" mass="15942">MSAETKGQTVGERIRMVRGDVRQPDFATRLGVDKNTIGRYERDERQPDAEFLAKLCALGYSGHWLVTGEGPQMASAPLLEPKIESVNAGALAGAITAVEELLRARQATLPPEKKGEMIALVYKQLTDVVAKGQIPGEILKDLLNQAS</sequence>
<evidence type="ECO:0000313" key="3">
    <source>
        <dbReference type="Proteomes" id="UP000011744"/>
    </source>
</evidence>
<dbReference type="InterPro" id="IPR010982">
    <property type="entry name" value="Lambda_DNA-bd_dom_sf"/>
</dbReference>
<protein>
    <submittedName>
        <fullName evidence="2">Phage repressor</fullName>
    </submittedName>
</protein>
<dbReference type="Proteomes" id="UP000011744">
    <property type="component" value="Unassembled WGS sequence"/>
</dbReference>
<dbReference type="STRING" id="1244869.H261_11989"/>
<dbReference type="Pfam" id="PF01381">
    <property type="entry name" value="HTH_3"/>
    <property type="match status" value="1"/>
</dbReference>
<evidence type="ECO:0000313" key="2">
    <source>
        <dbReference type="EMBL" id="EME69754.1"/>
    </source>
</evidence>
<dbReference type="SMART" id="SM00530">
    <property type="entry name" value="HTH_XRE"/>
    <property type="match status" value="1"/>
</dbReference>
<dbReference type="CDD" id="cd00093">
    <property type="entry name" value="HTH_XRE"/>
    <property type="match status" value="1"/>
</dbReference>
<dbReference type="InterPro" id="IPR001387">
    <property type="entry name" value="Cro/C1-type_HTH"/>
</dbReference>
<proteinExistence type="predicted"/>
<name>M3AB68_9PROT</name>
<dbReference type="GO" id="GO:0003677">
    <property type="term" value="F:DNA binding"/>
    <property type="evidence" value="ECO:0007669"/>
    <property type="project" value="InterPro"/>
</dbReference>
<keyword evidence="3" id="KW-1185">Reference proteome</keyword>
<gene>
    <name evidence="2" type="ORF">H261_11989</name>
</gene>
<dbReference type="EMBL" id="AONQ01000028">
    <property type="protein sequence ID" value="EME69754.1"/>
    <property type="molecule type" value="Genomic_DNA"/>
</dbReference>
<dbReference type="Gene3D" id="1.10.260.40">
    <property type="entry name" value="lambda repressor-like DNA-binding domains"/>
    <property type="match status" value="1"/>
</dbReference>
<dbReference type="PATRIC" id="fig|1244869.3.peg.2418"/>